<reference evidence="4" key="2">
    <citation type="submission" date="2021-08" db="EMBL/GenBank/DDBJ databases">
        <authorList>
            <person name="Tani A."/>
            <person name="Ola A."/>
            <person name="Ogura Y."/>
            <person name="Katsura K."/>
            <person name="Hayashi T."/>
        </authorList>
    </citation>
    <scope>NUCLEOTIDE SEQUENCE</scope>
    <source>
        <strain evidence="4">DSM 17168</strain>
    </source>
</reference>
<keyword evidence="1" id="KW-0489">Methyltransferase</keyword>
<dbReference type="InterPro" id="IPR029063">
    <property type="entry name" value="SAM-dependent_MTases_sf"/>
</dbReference>
<dbReference type="PANTHER" id="PTHR43397">
    <property type="entry name" value="ERGOTHIONEINE BIOSYNTHESIS PROTEIN 1"/>
    <property type="match status" value="1"/>
</dbReference>
<dbReference type="PIRSF" id="PIRSF018005">
    <property type="entry name" value="UCP018005"/>
    <property type="match status" value="1"/>
</dbReference>
<evidence type="ECO:0000256" key="1">
    <source>
        <dbReference type="ARBA" id="ARBA00022603"/>
    </source>
</evidence>
<dbReference type="RefSeq" id="WP_238236969.1">
    <property type="nucleotide sequence ID" value="NZ_BPQQ01000042.1"/>
</dbReference>
<dbReference type="NCBIfam" id="TIGR03438">
    <property type="entry name" value="egtD_ergothio"/>
    <property type="match status" value="1"/>
</dbReference>
<dbReference type="EMBL" id="BPQQ01000042">
    <property type="protein sequence ID" value="GJE01811.1"/>
    <property type="molecule type" value="Genomic_DNA"/>
</dbReference>
<organism evidence="4 5">
    <name type="scientific">Methylobacterium isbiliense</name>
    <dbReference type="NCBI Taxonomy" id="315478"/>
    <lineage>
        <taxon>Bacteria</taxon>
        <taxon>Pseudomonadati</taxon>
        <taxon>Pseudomonadota</taxon>
        <taxon>Alphaproteobacteria</taxon>
        <taxon>Hyphomicrobiales</taxon>
        <taxon>Methylobacteriaceae</taxon>
        <taxon>Methylobacterium</taxon>
    </lineage>
</organism>
<comment type="caution">
    <text evidence="4">The sequence shown here is derived from an EMBL/GenBank/DDBJ whole genome shotgun (WGS) entry which is preliminary data.</text>
</comment>
<dbReference type="SUPFAM" id="SSF53335">
    <property type="entry name" value="S-adenosyl-L-methionine-dependent methyltransferases"/>
    <property type="match status" value="1"/>
</dbReference>
<evidence type="ECO:0000259" key="3">
    <source>
        <dbReference type="Pfam" id="PF10017"/>
    </source>
</evidence>
<name>A0ABQ4SF11_9HYPH</name>
<evidence type="ECO:0000313" key="4">
    <source>
        <dbReference type="EMBL" id="GJE01811.1"/>
    </source>
</evidence>
<dbReference type="InterPro" id="IPR035094">
    <property type="entry name" value="EgtD"/>
</dbReference>
<accession>A0ABQ4SF11</accession>
<keyword evidence="5" id="KW-1185">Reference proteome</keyword>
<gene>
    <name evidence="4" type="primary">egtD_2</name>
    <name evidence="4" type="ORF">GMJLKIPL_3747</name>
</gene>
<protein>
    <submittedName>
        <fullName evidence="4">Histidine N-alpha-methyltransferase</fullName>
    </submittedName>
</protein>
<dbReference type="InterPro" id="IPR017804">
    <property type="entry name" value="MeTrfase_EgtD-like"/>
</dbReference>
<reference evidence="4" key="1">
    <citation type="journal article" date="2021" name="Front. Microbiol.">
        <title>Comprehensive Comparative Genomics and Phenotyping of Methylobacterium Species.</title>
        <authorList>
            <person name="Alessa O."/>
            <person name="Ogura Y."/>
            <person name="Fujitani Y."/>
            <person name="Takami H."/>
            <person name="Hayashi T."/>
            <person name="Sahin N."/>
            <person name="Tani A."/>
        </authorList>
    </citation>
    <scope>NUCLEOTIDE SEQUENCE</scope>
    <source>
        <strain evidence="4">DSM 17168</strain>
    </source>
</reference>
<dbReference type="Pfam" id="PF10017">
    <property type="entry name" value="Methyltransf_33"/>
    <property type="match status" value="1"/>
</dbReference>
<keyword evidence="2" id="KW-0808">Transferase</keyword>
<dbReference type="Gene3D" id="3.40.50.150">
    <property type="entry name" value="Vaccinia Virus protein VP39"/>
    <property type="match status" value="1"/>
</dbReference>
<dbReference type="InterPro" id="IPR019257">
    <property type="entry name" value="MeTrfase_dom"/>
</dbReference>
<proteinExistence type="predicted"/>
<dbReference type="InterPro" id="IPR051128">
    <property type="entry name" value="EgtD_Methyltrsf_superfamily"/>
</dbReference>
<sequence length="309" mass="33770">MIADEADFLRDAIAGLSGQPRALPGKYLWDETGSTLFDRICSHPDYYPTHREMALLPAVAAEVAGRVGRGATVVEYGSGASRKIRALLDVLEAPARYVALDISWDFLVAAIRRLSADYPAIAMRPVHADYSQPIRLPVGLADGPVLGFFPGTSISNFAPDQAVAFMRRVRDTLGPSRFLIGVDPTRDPARLARAYGGCDGLMAALHLNLLTRANRELAAGFDRDAFRHEARVLEAPFRVEAHLVATRDTACRLGDRTFHLAAGESLHTDNSFKYEPSAFQDIARRAGWTPEAVWVDEAGTFSLHLLRGA</sequence>
<evidence type="ECO:0000256" key="2">
    <source>
        <dbReference type="ARBA" id="ARBA00022679"/>
    </source>
</evidence>
<feature type="domain" description="Histidine-specific methyltransferase SAM-dependent" evidence="3">
    <location>
        <begin position="10"/>
        <end position="307"/>
    </location>
</feature>
<dbReference type="Proteomes" id="UP001055153">
    <property type="component" value="Unassembled WGS sequence"/>
</dbReference>
<evidence type="ECO:0000313" key="5">
    <source>
        <dbReference type="Proteomes" id="UP001055153"/>
    </source>
</evidence>
<dbReference type="PANTHER" id="PTHR43397:SF1">
    <property type="entry name" value="ERGOTHIONEINE BIOSYNTHESIS PROTEIN 1"/>
    <property type="match status" value="1"/>
</dbReference>